<sequence length="208" mass="23889">KLILLLLLERENNKSIPSQQAQSKRWAEHFKEVLNRPNPAITPVFETEIQIPSLNAPIDDFSMEEIKQAIKKLKNNKASGSDDISGEMLKATDEESMGFLRTLMNDVWQNETPPKDWKDGVIFKLPKKGDLSNCNNWRGITLLSTPGKLFCSILMERLKKAVDARLREEQAGFRPHRSCTDHIFTLRSIIEESIEFTSDKCYRLLESI</sequence>
<evidence type="ECO:0000313" key="1">
    <source>
        <dbReference type="EMBL" id="CEK96191.1"/>
    </source>
</evidence>
<dbReference type="PANTHER" id="PTHR19446">
    <property type="entry name" value="REVERSE TRANSCRIPTASES"/>
    <property type="match status" value="1"/>
</dbReference>
<dbReference type="SUPFAM" id="SSF56672">
    <property type="entry name" value="DNA/RNA polymerases"/>
    <property type="match status" value="1"/>
</dbReference>
<proteinExistence type="predicted"/>
<accession>A0A0B7BUY0</accession>
<feature type="non-terminal residue" evidence="1">
    <location>
        <position position="1"/>
    </location>
</feature>
<organism evidence="1">
    <name type="scientific">Arion vulgaris</name>
    <dbReference type="NCBI Taxonomy" id="1028688"/>
    <lineage>
        <taxon>Eukaryota</taxon>
        <taxon>Metazoa</taxon>
        <taxon>Spiralia</taxon>
        <taxon>Lophotrochozoa</taxon>
        <taxon>Mollusca</taxon>
        <taxon>Gastropoda</taxon>
        <taxon>Heterobranchia</taxon>
        <taxon>Euthyneura</taxon>
        <taxon>Panpulmonata</taxon>
        <taxon>Eupulmonata</taxon>
        <taxon>Stylommatophora</taxon>
        <taxon>Helicina</taxon>
        <taxon>Arionoidea</taxon>
        <taxon>Arionidae</taxon>
        <taxon>Arion</taxon>
    </lineage>
</organism>
<reference evidence="1" key="1">
    <citation type="submission" date="2014-12" db="EMBL/GenBank/DDBJ databases">
        <title>Insight into the proteome of Arion vulgaris.</title>
        <authorList>
            <person name="Aradska J."/>
            <person name="Bulat T."/>
            <person name="Smidak R."/>
            <person name="Sarate P."/>
            <person name="Gangsoo J."/>
            <person name="Sialana F."/>
            <person name="Bilban M."/>
            <person name="Lubec G."/>
        </authorList>
    </citation>
    <scope>NUCLEOTIDE SEQUENCE</scope>
    <source>
        <tissue evidence="1">Skin</tissue>
    </source>
</reference>
<dbReference type="InterPro" id="IPR043502">
    <property type="entry name" value="DNA/RNA_pol_sf"/>
</dbReference>
<dbReference type="EMBL" id="HACG01049326">
    <property type="protein sequence ID" value="CEK96191.1"/>
    <property type="molecule type" value="Transcribed_RNA"/>
</dbReference>
<dbReference type="AlphaFoldDB" id="A0A0B7BUY0"/>
<name>A0A0B7BUY0_9EUPU</name>
<protein>
    <submittedName>
        <fullName evidence="1">Uncharacterized protein</fullName>
    </submittedName>
</protein>
<gene>
    <name evidence="1" type="primary">ORF210944</name>
</gene>